<gene>
    <name evidence="1" type="ORF">DICVIV_04467</name>
</gene>
<dbReference type="OrthoDB" id="20799at2759"/>
<proteinExistence type="predicted"/>
<accession>A0A0D8Y034</accession>
<name>A0A0D8Y034_DICVI</name>
<evidence type="ECO:0000313" key="2">
    <source>
        <dbReference type="Proteomes" id="UP000053766"/>
    </source>
</evidence>
<reference evidence="2" key="2">
    <citation type="journal article" date="2016" name="Sci. Rep.">
        <title>Dictyocaulus viviparus genome, variome and transcriptome elucidate lungworm biology and support future intervention.</title>
        <authorList>
            <person name="McNulty S.N."/>
            <person name="Strube C."/>
            <person name="Rosa B.A."/>
            <person name="Martin J.C."/>
            <person name="Tyagi R."/>
            <person name="Choi Y.J."/>
            <person name="Wang Q."/>
            <person name="Hallsworth Pepin K."/>
            <person name="Zhang X."/>
            <person name="Ozersky P."/>
            <person name="Wilson R.K."/>
            <person name="Sternberg P.W."/>
            <person name="Gasser R.B."/>
            <person name="Mitreva M."/>
        </authorList>
    </citation>
    <scope>NUCLEOTIDE SEQUENCE [LARGE SCALE GENOMIC DNA]</scope>
    <source>
        <strain evidence="2">HannoverDv2000</strain>
    </source>
</reference>
<dbReference type="EMBL" id="KN716236">
    <property type="protein sequence ID" value="KJH49384.1"/>
    <property type="molecule type" value="Genomic_DNA"/>
</dbReference>
<dbReference type="Gene3D" id="3.50.50.60">
    <property type="entry name" value="FAD/NAD(P)-binding domain"/>
    <property type="match status" value="1"/>
</dbReference>
<dbReference type="AlphaFoldDB" id="A0A0D8Y034"/>
<dbReference type="InterPro" id="IPR036188">
    <property type="entry name" value="FAD/NAD-bd_sf"/>
</dbReference>
<protein>
    <submittedName>
        <fullName evidence="1">Uncharacterized protein</fullName>
    </submittedName>
</protein>
<organism evidence="1 2">
    <name type="scientific">Dictyocaulus viviparus</name>
    <name type="common">Bovine lungworm</name>
    <dbReference type="NCBI Taxonomy" id="29172"/>
    <lineage>
        <taxon>Eukaryota</taxon>
        <taxon>Metazoa</taxon>
        <taxon>Ecdysozoa</taxon>
        <taxon>Nematoda</taxon>
        <taxon>Chromadorea</taxon>
        <taxon>Rhabditida</taxon>
        <taxon>Rhabditina</taxon>
        <taxon>Rhabditomorpha</taxon>
        <taxon>Strongyloidea</taxon>
        <taxon>Metastrongylidae</taxon>
        <taxon>Dictyocaulus</taxon>
    </lineage>
</organism>
<keyword evidence="2" id="KW-1185">Reference proteome</keyword>
<dbReference type="Proteomes" id="UP000053766">
    <property type="component" value="Unassembled WGS sequence"/>
</dbReference>
<dbReference type="STRING" id="29172.A0A0D8Y034"/>
<reference evidence="1 2" key="1">
    <citation type="submission" date="2013-11" db="EMBL/GenBank/DDBJ databases">
        <title>Draft genome of the bovine lungworm Dictyocaulus viviparus.</title>
        <authorList>
            <person name="Mitreva M."/>
        </authorList>
    </citation>
    <scope>NUCLEOTIDE SEQUENCE [LARGE SCALE GENOMIC DNA]</scope>
    <source>
        <strain evidence="1 2">HannoverDv2000</strain>
    </source>
</reference>
<evidence type="ECO:0000313" key="1">
    <source>
        <dbReference type="EMBL" id="KJH49384.1"/>
    </source>
</evidence>
<sequence>MCFFLGPLEIIAERESIYRLLGQVTKDNMNKMISKYTIDPRTRYVSLDVSLQPEDVVQIISSDNPRLAPIGQPLSMNNTYCVHENPILRIYSLWKFCYHALLPYILVFDMDSCWQDGRSLAGLVAKFFPEILDYYQVVIFNAVESIGITPPCRPSEWATLKVVDKITYIEKLVKLIKCSKSRLELALSPCIRSSQKKDFRELVCSRPKKSEPIQKLADNLLSCSTFTNECDMLSVHDYDKEIAESDVVLKKKEFLDASEIGECCHHDAVPSLMSVAAVQPERRISTSVMSALYDSVNVKRQEICRLCGKVVEFCV</sequence>